<feature type="domain" description="SMCHD1 ribosomal S5" evidence="1">
    <location>
        <begin position="18"/>
        <end position="66"/>
    </location>
</feature>
<dbReference type="Pfam" id="PF22899">
    <property type="entry name" value="SMCHD1_S5"/>
    <property type="match status" value="1"/>
</dbReference>
<reference evidence="2" key="2">
    <citation type="submission" date="2020-11" db="EMBL/GenBank/DDBJ databases">
        <authorList>
            <person name="McCartney M.A."/>
            <person name="Auch B."/>
            <person name="Kono T."/>
            <person name="Mallez S."/>
            <person name="Becker A."/>
            <person name="Gohl D.M."/>
            <person name="Silverstein K.A.T."/>
            <person name="Koren S."/>
            <person name="Bechman K.B."/>
            <person name="Herman A."/>
            <person name="Abrahante J.E."/>
            <person name="Garbe J."/>
        </authorList>
    </citation>
    <scope>NUCLEOTIDE SEQUENCE</scope>
    <source>
        <strain evidence="2">Duluth1</strain>
        <tissue evidence="2">Whole animal</tissue>
    </source>
</reference>
<proteinExistence type="predicted"/>
<keyword evidence="3" id="KW-1185">Reference proteome</keyword>
<dbReference type="GO" id="GO:0006302">
    <property type="term" value="P:double-strand break repair"/>
    <property type="evidence" value="ECO:0007669"/>
    <property type="project" value="InterPro"/>
</dbReference>
<dbReference type="InterPro" id="IPR038892">
    <property type="entry name" value="SMCHD1"/>
</dbReference>
<organism evidence="2 3">
    <name type="scientific">Dreissena polymorpha</name>
    <name type="common">Zebra mussel</name>
    <name type="synonym">Mytilus polymorpha</name>
    <dbReference type="NCBI Taxonomy" id="45954"/>
    <lineage>
        <taxon>Eukaryota</taxon>
        <taxon>Metazoa</taxon>
        <taxon>Spiralia</taxon>
        <taxon>Lophotrochozoa</taxon>
        <taxon>Mollusca</taxon>
        <taxon>Bivalvia</taxon>
        <taxon>Autobranchia</taxon>
        <taxon>Heteroconchia</taxon>
        <taxon>Euheterodonta</taxon>
        <taxon>Imparidentia</taxon>
        <taxon>Neoheterodontei</taxon>
        <taxon>Myida</taxon>
        <taxon>Dreissenoidea</taxon>
        <taxon>Dreissenidae</taxon>
        <taxon>Dreissena</taxon>
    </lineage>
</organism>
<reference evidence="2" key="1">
    <citation type="journal article" date="2019" name="bioRxiv">
        <title>The Genome of the Zebra Mussel, Dreissena polymorpha: A Resource for Invasive Species Research.</title>
        <authorList>
            <person name="McCartney M.A."/>
            <person name="Auch B."/>
            <person name="Kono T."/>
            <person name="Mallez S."/>
            <person name="Zhang Y."/>
            <person name="Obille A."/>
            <person name="Becker A."/>
            <person name="Abrahante J.E."/>
            <person name="Garbe J."/>
            <person name="Badalamenti J.P."/>
            <person name="Herman A."/>
            <person name="Mangelson H."/>
            <person name="Liachko I."/>
            <person name="Sullivan S."/>
            <person name="Sone E.D."/>
            <person name="Koren S."/>
            <person name="Silverstein K.A.T."/>
            <person name="Beckman K.B."/>
            <person name="Gohl D.M."/>
        </authorList>
    </citation>
    <scope>NUCLEOTIDE SEQUENCE</scope>
    <source>
        <strain evidence="2">Duluth1</strain>
        <tissue evidence="2">Whole animal</tissue>
    </source>
</reference>
<accession>A0A9D4BXN0</accession>
<dbReference type="InterPro" id="IPR055109">
    <property type="entry name" value="SMCHD1_S5"/>
</dbReference>
<dbReference type="EMBL" id="JAIWYP010000014">
    <property type="protein sequence ID" value="KAH3712881.1"/>
    <property type="molecule type" value="Genomic_DNA"/>
</dbReference>
<evidence type="ECO:0000313" key="2">
    <source>
        <dbReference type="EMBL" id="KAH3712881.1"/>
    </source>
</evidence>
<gene>
    <name evidence="2" type="ORF">DPMN_072639</name>
</gene>
<sequence length="74" mass="8832">MNQKQQILKQISLRDIEDDMQSLFVRGAASTFEFTAIIEGTKVEGVLRYHPFMYDRETYPFDYNEKGMYDRIIE</sequence>
<dbReference type="AlphaFoldDB" id="A0A9D4BXN0"/>
<evidence type="ECO:0000259" key="1">
    <source>
        <dbReference type="Pfam" id="PF22899"/>
    </source>
</evidence>
<comment type="caution">
    <text evidence="2">The sequence shown here is derived from an EMBL/GenBank/DDBJ whole genome shotgun (WGS) entry which is preliminary data.</text>
</comment>
<dbReference type="PANTHER" id="PTHR22640">
    <property type="entry name" value="STRUCTURAL MAINTENANCE OF CHROMOSOMES FLEXIBLE HINGE DOMAIN-CONTAINING PROTEIN 1"/>
    <property type="match status" value="1"/>
</dbReference>
<dbReference type="Proteomes" id="UP000828390">
    <property type="component" value="Unassembled WGS sequence"/>
</dbReference>
<name>A0A9D4BXN0_DREPO</name>
<protein>
    <recommendedName>
        <fullName evidence="1">SMCHD1 ribosomal S5 domain-containing protein</fullName>
    </recommendedName>
</protein>
<dbReference type="PANTHER" id="PTHR22640:SF2">
    <property type="entry name" value="STRUCTURAL MAINTENANCE OF CHROMOSOMES FLEXIBLE HINGE DOMAIN-CONTAINING PROTEIN 1"/>
    <property type="match status" value="1"/>
</dbReference>
<evidence type="ECO:0000313" key="3">
    <source>
        <dbReference type="Proteomes" id="UP000828390"/>
    </source>
</evidence>